<evidence type="ECO:0000256" key="7">
    <source>
        <dbReference type="ARBA" id="ARBA00023136"/>
    </source>
</evidence>
<comment type="subcellular location">
    <subcellularLocation>
        <location evidence="1">Cell membrane</location>
        <topology evidence="1">Multi-pass membrane protein</topology>
    </subcellularLocation>
</comment>
<evidence type="ECO:0000313" key="16">
    <source>
        <dbReference type="EMBL" id="KAJ8875890.1"/>
    </source>
</evidence>
<dbReference type="Pfam" id="PF00001">
    <property type="entry name" value="7tm_1"/>
    <property type="match status" value="1"/>
</dbReference>
<evidence type="ECO:0000256" key="1">
    <source>
        <dbReference type="ARBA" id="ARBA00004651"/>
    </source>
</evidence>
<feature type="region of interest" description="Disordered" evidence="13">
    <location>
        <begin position="256"/>
        <end position="286"/>
    </location>
</feature>
<dbReference type="PANTHER" id="PTHR24243:SF208">
    <property type="entry name" value="PYROKININ-1 RECEPTOR"/>
    <property type="match status" value="1"/>
</dbReference>
<evidence type="ECO:0000256" key="5">
    <source>
        <dbReference type="ARBA" id="ARBA00022989"/>
    </source>
</evidence>
<sequence>MDEYVTLKSDLASTIVSLLVGEDATLFAEEETSSVAYWDNSTDRAAIKAPPKRDSLLIVVPITILYTVIFFTGVVGNFVTCVVIARNKHMHTATNYYLFSLAVSDLLLLVSGLPQEMYSIWSNYPYIFGEVFCVLRGFAAETSTNASVLTITAFTVERYVAICHPFLSHTMSKLSRAVKFIVAIWAVALLSAVPQAVQLGLVYDDQVPEMVQCSVARELLRNSFEVSTFLFFVAPMTLITVLYALIGLRLRRSGMQRGSGSFGKKRAAQPDGSHAELAGKRSCSSRHQHAQSRKVLKMLGESLYPVTSPLVWPSVVGSTRDPSLSSTLGVSLDG</sequence>
<dbReference type="EMBL" id="JARBHB010000009">
    <property type="protein sequence ID" value="KAJ8875890.1"/>
    <property type="molecule type" value="Genomic_DNA"/>
</dbReference>
<dbReference type="Gene3D" id="1.20.1070.10">
    <property type="entry name" value="Rhodopsin 7-helix transmembrane proteins"/>
    <property type="match status" value="1"/>
</dbReference>
<organism evidence="16 17">
    <name type="scientific">Dryococelus australis</name>
    <dbReference type="NCBI Taxonomy" id="614101"/>
    <lineage>
        <taxon>Eukaryota</taxon>
        <taxon>Metazoa</taxon>
        <taxon>Ecdysozoa</taxon>
        <taxon>Arthropoda</taxon>
        <taxon>Hexapoda</taxon>
        <taxon>Insecta</taxon>
        <taxon>Pterygota</taxon>
        <taxon>Neoptera</taxon>
        <taxon>Polyneoptera</taxon>
        <taxon>Phasmatodea</taxon>
        <taxon>Verophasmatodea</taxon>
        <taxon>Anareolatae</taxon>
        <taxon>Phasmatidae</taxon>
        <taxon>Eurycanthinae</taxon>
        <taxon>Dryococelus</taxon>
    </lineage>
</organism>
<evidence type="ECO:0000256" key="4">
    <source>
        <dbReference type="ARBA" id="ARBA00022692"/>
    </source>
</evidence>
<comment type="similarity">
    <text evidence="2 12">Belongs to the G-protein coupled receptor 1 family.</text>
</comment>
<gene>
    <name evidence="16" type="ORF">PR048_023797</name>
</gene>
<name>A0ABQ9GV16_9NEOP</name>
<dbReference type="PANTHER" id="PTHR24243">
    <property type="entry name" value="G-PROTEIN COUPLED RECEPTOR"/>
    <property type="match status" value="1"/>
</dbReference>
<evidence type="ECO:0000256" key="6">
    <source>
        <dbReference type="ARBA" id="ARBA00023040"/>
    </source>
</evidence>
<proteinExistence type="inferred from homology"/>
<keyword evidence="11 12" id="KW-0807">Transducer</keyword>
<keyword evidence="9 12" id="KW-0675">Receptor</keyword>
<evidence type="ECO:0000256" key="12">
    <source>
        <dbReference type="RuleBase" id="RU000688"/>
    </source>
</evidence>
<keyword evidence="17" id="KW-1185">Reference proteome</keyword>
<dbReference type="PRINTS" id="PR01565">
    <property type="entry name" value="NEUROMEDINUR"/>
</dbReference>
<dbReference type="SUPFAM" id="SSF81321">
    <property type="entry name" value="Family A G protein-coupled receptor-like"/>
    <property type="match status" value="1"/>
</dbReference>
<feature type="transmembrane region" description="Helical" evidence="14">
    <location>
        <begin position="58"/>
        <end position="84"/>
    </location>
</feature>
<dbReference type="InterPro" id="IPR017452">
    <property type="entry name" value="GPCR_Rhodpsn_7TM"/>
</dbReference>
<keyword evidence="8" id="KW-1015">Disulfide bond</keyword>
<dbReference type="PRINTS" id="PR00237">
    <property type="entry name" value="GPCRRHODOPSN"/>
</dbReference>
<dbReference type="PROSITE" id="PS50262">
    <property type="entry name" value="G_PROTEIN_RECEP_F1_2"/>
    <property type="match status" value="1"/>
</dbReference>
<comment type="caution">
    <text evidence="16">The sequence shown here is derived from an EMBL/GenBank/DDBJ whole genome shotgun (WGS) entry which is preliminary data.</text>
</comment>
<keyword evidence="6 12" id="KW-0297">G-protein coupled receptor</keyword>
<dbReference type="InterPro" id="IPR000276">
    <property type="entry name" value="GPCR_Rhodpsn"/>
</dbReference>
<keyword evidence="5 14" id="KW-1133">Transmembrane helix</keyword>
<dbReference type="Proteomes" id="UP001159363">
    <property type="component" value="Chromosome 8"/>
</dbReference>
<keyword evidence="10" id="KW-0325">Glycoprotein</keyword>
<reference evidence="16 17" key="1">
    <citation type="submission" date="2023-02" db="EMBL/GenBank/DDBJ databases">
        <title>LHISI_Scaffold_Assembly.</title>
        <authorList>
            <person name="Stuart O.P."/>
            <person name="Cleave R."/>
            <person name="Magrath M.J.L."/>
            <person name="Mikheyev A.S."/>
        </authorList>
    </citation>
    <scope>NUCLEOTIDE SEQUENCE [LARGE SCALE GENOMIC DNA]</scope>
    <source>
        <strain evidence="16">Daus_M_001</strain>
        <tissue evidence="16">Leg muscle</tissue>
    </source>
</reference>
<keyword evidence="3" id="KW-1003">Cell membrane</keyword>
<evidence type="ECO:0000256" key="13">
    <source>
        <dbReference type="SAM" id="MobiDB-lite"/>
    </source>
</evidence>
<evidence type="ECO:0000256" key="10">
    <source>
        <dbReference type="ARBA" id="ARBA00023180"/>
    </source>
</evidence>
<evidence type="ECO:0000256" key="3">
    <source>
        <dbReference type="ARBA" id="ARBA00022475"/>
    </source>
</evidence>
<evidence type="ECO:0000256" key="8">
    <source>
        <dbReference type="ARBA" id="ARBA00023157"/>
    </source>
</evidence>
<dbReference type="InterPro" id="IPR005390">
    <property type="entry name" value="NeuromedU_rcpt"/>
</dbReference>
<protein>
    <recommendedName>
        <fullName evidence="15">G-protein coupled receptors family 1 profile domain-containing protein</fullName>
    </recommendedName>
</protein>
<evidence type="ECO:0000259" key="15">
    <source>
        <dbReference type="PROSITE" id="PS50262"/>
    </source>
</evidence>
<accession>A0ABQ9GV16</accession>
<evidence type="ECO:0000313" key="17">
    <source>
        <dbReference type="Proteomes" id="UP001159363"/>
    </source>
</evidence>
<evidence type="ECO:0000256" key="14">
    <source>
        <dbReference type="SAM" id="Phobius"/>
    </source>
</evidence>
<keyword evidence="7 14" id="KW-0472">Membrane</keyword>
<evidence type="ECO:0000256" key="9">
    <source>
        <dbReference type="ARBA" id="ARBA00023170"/>
    </source>
</evidence>
<feature type="domain" description="G-protein coupled receptors family 1 profile" evidence="15">
    <location>
        <begin position="76"/>
        <end position="299"/>
    </location>
</feature>
<dbReference type="PROSITE" id="PS00237">
    <property type="entry name" value="G_PROTEIN_RECEP_F1_1"/>
    <property type="match status" value="1"/>
</dbReference>
<evidence type="ECO:0000256" key="11">
    <source>
        <dbReference type="ARBA" id="ARBA00023224"/>
    </source>
</evidence>
<keyword evidence="4 12" id="KW-0812">Transmembrane</keyword>
<evidence type="ECO:0000256" key="2">
    <source>
        <dbReference type="ARBA" id="ARBA00010663"/>
    </source>
</evidence>
<feature type="transmembrane region" description="Helical" evidence="14">
    <location>
        <begin position="229"/>
        <end position="248"/>
    </location>
</feature>
<feature type="transmembrane region" description="Helical" evidence="14">
    <location>
        <begin position="177"/>
        <end position="197"/>
    </location>
</feature>